<accession>A0A2U1PGI6</accession>
<comment type="caution">
    <text evidence="3">The sequence shown here is derived from an EMBL/GenBank/DDBJ whole genome shotgun (WGS) entry which is preliminary data.</text>
</comment>
<evidence type="ECO:0000259" key="2">
    <source>
        <dbReference type="Pfam" id="PF03763"/>
    </source>
</evidence>
<dbReference type="EMBL" id="PKPP01001189">
    <property type="protein sequence ID" value="PWA84832.1"/>
    <property type="molecule type" value="Genomic_DNA"/>
</dbReference>
<dbReference type="PANTHER" id="PTHR31471:SF3">
    <property type="entry name" value="OS11G0616300 PROTEIN"/>
    <property type="match status" value="1"/>
</dbReference>
<proteinExistence type="inferred from homology"/>
<dbReference type="OrthoDB" id="431557at2759"/>
<dbReference type="Pfam" id="PF03763">
    <property type="entry name" value="Remorin_C"/>
    <property type="match status" value="1"/>
</dbReference>
<dbReference type="Proteomes" id="UP000245207">
    <property type="component" value="Unassembled WGS sequence"/>
</dbReference>
<evidence type="ECO:0000313" key="3">
    <source>
        <dbReference type="EMBL" id="PWA84832.1"/>
    </source>
</evidence>
<keyword evidence="4" id="KW-1185">Reference proteome</keyword>
<protein>
    <submittedName>
        <fullName evidence="3">Remorin, C-terminal</fullName>
    </submittedName>
</protein>
<evidence type="ECO:0000313" key="4">
    <source>
        <dbReference type="Proteomes" id="UP000245207"/>
    </source>
</evidence>
<dbReference type="AlphaFoldDB" id="A0A2U1PGI6"/>
<evidence type="ECO:0000256" key="1">
    <source>
        <dbReference type="ARBA" id="ARBA00005711"/>
    </source>
</evidence>
<comment type="similarity">
    <text evidence="1">Belongs to the remorin family.</text>
</comment>
<feature type="domain" description="Remorin C-terminal" evidence="2">
    <location>
        <begin position="314"/>
        <end position="407"/>
    </location>
</feature>
<dbReference type="InterPro" id="IPR005516">
    <property type="entry name" value="Remorin_C"/>
</dbReference>
<sequence>MDLKSSNYLLHSNSLEEKSNNLYEDGFGDSLSKLKLKETSTSTSTTDFVKLFPMAKTNVAVEAPPTPGRPIFSFSVGSRKNIPSKWDDAQKWLISGPDSPAHHHNLVSKHSSNGSHGHVVKPQQLEHHGKTTTEEEKVCKAISVIQVPTNVPLNQNQDSSDVVLLKDKFTNEEQNNISRFKCLVPIKQGFLFTSMKDASTEVVHEVKKIDMGTNTTPHGSSNALQCPTLFQSVSPPRHNTPASMSGPLALMNSGSSFDIAELQECHFAKLQLEPPFNSVDNACNWSSREEEEEDVSKSLRHFEMNNECPKSVLEPKVCAWQEEEKTKSQLRYQREEAKIEAWVNLQKAKAEAQSRKLEVKIQKMRFKFEEKMMKSMAKVHRKAEELRAAAQYEHNMELRKATLPSKKTKDLRESMHFSGRVGSCGCFPCNSTL</sequence>
<dbReference type="STRING" id="35608.A0A2U1PGI6"/>
<gene>
    <name evidence="3" type="ORF">CTI12_AA155450</name>
</gene>
<name>A0A2U1PGI6_ARTAN</name>
<dbReference type="PANTHER" id="PTHR31471">
    <property type="entry name" value="OS02G0116800 PROTEIN"/>
    <property type="match status" value="1"/>
</dbReference>
<reference evidence="3 4" key="1">
    <citation type="journal article" date="2018" name="Mol. Plant">
        <title>The genome of Artemisia annua provides insight into the evolution of Asteraceae family and artemisinin biosynthesis.</title>
        <authorList>
            <person name="Shen Q."/>
            <person name="Zhang L."/>
            <person name="Liao Z."/>
            <person name="Wang S."/>
            <person name="Yan T."/>
            <person name="Shi P."/>
            <person name="Liu M."/>
            <person name="Fu X."/>
            <person name="Pan Q."/>
            <person name="Wang Y."/>
            <person name="Lv Z."/>
            <person name="Lu X."/>
            <person name="Zhang F."/>
            <person name="Jiang W."/>
            <person name="Ma Y."/>
            <person name="Chen M."/>
            <person name="Hao X."/>
            <person name="Li L."/>
            <person name="Tang Y."/>
            <person name="Lv G."/>
            <person name="Zhou Y."/>
            <person name="Sun X."/>
            <person name="Brodelius P.E."/>
            <person name="Rose J.K.C."/>
            <person name="Tang K."/>
        </authorList>
    </citation>
    <scope>NUCLEOTIDE SEQUENCE [LARGE SCALE GENOMIC DNA]</scope>
    <source>
        <strain evidence="4">cv. Huhao1</strain>
        <tissue evidence="3">Leaf</tissue>
    </source>
</reference>
<organism evidence="3 4">
    <name type="scientific">Artemisia annua</name>
    <name type="common">Sweet wormwood</name>
    <dbReference type="NCBI Taxonomy" id="35608"/>
    <lineage>
        <taxon>Eukaryota</taxon>
        <taxon>Viridiplantae</taxon>
        <taxon>Streptophyta</taxon>
        <taxon>Embryophyta</taxon>
        <taxon>Tracheophyta</taxon>
        <taxon>Spermatophyta</taxon>
        <taxon>Magnoliopsida</taxon>
        <taxon>eudicotyledons</taxon>
        <taxon>Gunneridae</taxon>
        <taxon>Pentapetalae</taxon>
        <taxon>asterids</taxon>
        <taxon>campanulids</taxon>
        <taxon>Asterales</taxon>
        <taxon>Asteraceae</taxon>
        <taxon>Asteroideae</taxon>
        <taxon>Anthemideae</taxon>
        <taxon>Artemisiinae</taxon>
        <taxon>Artemisia</taxon>
    </lineage>
</organism>